<dbReference type="AlphaFoldDB" id="A0A8H4QIU7"/>
<gene>
    <name evidence="2" type="ORF">D9613_004366</name>
</gene>
<protein>
    <submittedName>
        <fullName evidence="2">Uncharacterized protein</fullName>
    </submittedName>
</protein>
<proteinExistence type="predicted"/>
<reference evidence="2 3" key="1">
    <citation type="submission" date="2019-12" db="EMBL/GenBank/DDBJ databases">
        <authorList>
            <person name="Floudas D."/>
            <person name="Bentzer J."/>
            <person name="Ahren D."/>
            <person name="Johansson T."/>
            <person name="Persson P."/>
            <person name="Tunlid A."/>
        </authorList>
    </citation>
    <scope>NUCLEOTIDE SEQUENCE [LARGE SCALE GENOMIC DNA]</scope>
    <source>
        <strain evidence="2 3">CBS 102.39</strain>
    </source>
</reference>
<dbReference type="Proteomes" id="UP000521872">
    <property type="component" value="Unassembled WGS sequence"/>
</dbReference>
<evidence type="ECO:0000313" key="2">
    <source>
        <dbReference type="EMBL" id="KAF4611927.1"/>
    </source>
</evidence>
<comment type="caution">
    <text evidence="2">The sequence shown here is derived from an EMBL/GenBank/DDBJ whole genome shotgun (WGS) entry which is preliminary data.</text>
</comment>
<accession>A0A8H4QIU7</accession>
<evidence type="ECO:0000256" key="1">
    <source>
        <dbReference type="SAM" id="MobiDB-lite"/>
    </source>
</evidence>
<sequence length="128" mass="13850">MPCRASQHIRILLDTISQFPRVNPSASEGAGADLDISKLFRQIRSRYKILCSSLGVRPRLSSSSEASAALLDGAGPSADMDVDDEDDEKREASSSTASRVTPLRSSIPVWKIDSSGVKKPVTNEDLNF</sequence>
<feature type="compositionally biased region" description="Low complexity" evidence="1">
    <location>
        <begin position="60"/>
        <end position="71"/>
    </location>
</feature>
<dbReference type="EMBL" id="JAACJL010000057">
    <property type="protein sequence ID" value="KAF4611927.1"/>
    <property type="molecule type" value="Genomic_DNA"/>
</dbReference>
<evidence type="ECO:0000313" key="3">
    <source>
        <dbReference type="Proteomes" id="UP000521872"/>
    </source>
</evidence>
<feature type="region of interest" description="Disordered" evidence="1">
    <location>
        <begin position="58"/>
        <end position="102"/>
    </location>
</feature>
<keyword evidence="3" id="KW-1185">Reference proteome</keyword>
<name>A0A8H4QIU7_9AGAR</name>
<organism evidence="2 3">
    <name type="scientific">Agrocybe pediades</name>
    <dbReference type="NCBI Taxonomy" id="84607"/>
    <lineage>
        <taxon>Eukaryota</taxon>
        <taxon>Fungi</taxon>
        <taxon>Dikarya</taxon>
        <taxon>Basidiomycota</taxon>
        <taxon>Agaricomycotina</taxon>
        <taxon>Agaricomycetes</taxon>
        <taxon>Agaricomycetidae</taxon>
        <taxon>Agaricales</taxon>
        <taxon>Agaricineae</taxon>
        <taxon>Strophariaceae</taxon>
        <taxon>Agrocybe</taxon>
    </lineage>
</organism>